<keyword evidence="1" id="KW-1133">Transmembrane helix</keyword>
<dbReference type="EMBL" id="DS027051">
    <property type="protein sequence ID" value="EAW11826.1"/>
    <property type="molecule type" value="Genomic_DNA"/>
</dbReference>
<dbReference type="HOGENOM" id="CLU_3086794_0_0_1"/>
<dbReference type="Proteomes" id="UP000006701">
    <property type="component" value="Unassembled WGS sequence"/>
</dbReference>
<evidence type="ECO:0000313" key="2">
    <source>
        <dbReference type="EMBL" id="EAW11826.1"/>
    </source>
</evidence>
<keyword evidence="3" id="KW-1185">Reference proteome</keyword>
<dbReference type="AlphaFoldDB" id="A1CD99"/>
<dbReference type="GeneID" id="4705543"/>
<reference evidence="2 3" key="1">
    <citation type="journal article" date="2008" name="PLoS Genet.">
        <title>Genomic islands in the pathogenic filamentous fungus Aspergillus fumigatus.</title>
        <authorList>
            <person name="Fedorova N.D."/>
            <person name="Khaldi N."/>
            <person name="Joardar V.S."/>
            <person name="Maiti R."/>
            <person name="Amedeo P."/>
            <person name="Anderson M.J."/>
            <person name="Crabtree J."/>
            <person name="Silva J.C."/>
            <person name="Badger J.H."/>
            <person name="Albarraq A."/>
            <person name="Angiuoli S."/>
            <person name="Bussey H."/>
            <person name="Bowyer P."/>
            <person name="Cotty P.J."/>
            <person name="Dyer P.S."/>
            <person name="Egan A."/>
            <person name="Galens K."/>
            <person name="Fraser-Liggett C.M."/>
            <person name="Haas B.J."/>
            <person name="Inman J.M."/>
            <person name="Kent R."/>
            <person name="Lemieux S."/>
            <person name="Malavazi I."/>
            <person name="Orvis J."/>
            <person name="Roemer T."/>
            <person name="Ronning C.M."/>
            <person name="Sundaram J.P."/>
            <person name="Sutton G."/>
            <person name="Turner G."/>
            <person name="Venter J.C."/>
            <person name="White O.R."/>
            <person name="Whitty B.R."/>
            <person name="Youngman P."/>
            <person name="Wolfe K.H."/>
            <person name="Goldman G.H."/>
            <person name="Wortman J.R."/>
            <person name="Jiang B."/>
            <person name="Denning D.W."/>
            <person name="Nierman W.C."/>
        </authorList>
    </citation>
    <scope>NUCLEOTIDE SEQUENCE [LARGE SCALE GENOMIC DNA]</scope>
    <source>
        <strain evidence="3">ATCC 1007 / CBS 513.65 / DSM 816 / NCTC 3887 / NRRL 1</strain>
    </source>
</reference>
<proteinExistence type="predicted"/>
<feature type="transmembrane region" description="Helical" evidence="1">
    <location>
        <begin position="12"/>
        <end position="32"/>
    </location>
</feature>
<protein>
    <submittedName>
        <fullName evidence="2">Uncharacterized protein</fullName>
    </submittedName>
</protein>
<keyword evidence="1" id="KW-0812">Transmembrane</keyword>
<dbReference type="KEGG" id="act:ACLA_005820"/>
<name>A1CD99_ASPCL</name>
<evidence type="ECO:0000256" key="1">
    <source>
        <dbReference type="SAM" id="Phobius"/>
    </source>
</evidence>
<organism evidence="2 3">
    <name type="scientific">Aspergillus clavatus (strain ATCC 1007 / CBS 513.65 / DSM 816 / NCTC 3887 / NRRL 1 / QM 1276 / 107)</name>
    <dbReference type="NCBI Taxonomy" id="344612"/>
    <lineage>
        <taxon>Eukaryota</taxon>
        <taxon>Fungi</taxon>
        <taxon>Dikarya</taxon>
        <taxon>Ascomycota</taxon>
        <taxon>Pezizomycotina</taxon>
        <taxon>Eurotiomycetes</taxon>
        <taxon>Eurotiomycetidae</taxon>
        <taxon>Eurotiales</taxon>
        <taxon>Aspergillaceae</taxon>
        <taxon>Aspergillus</taxon>
        <taxon>Aspergillus subgen. Fumigati</taxon>
    </lineage>
</organism>
<dbReference type="RefSeq" id="XP_001273252.1">
    <property type="nucleotide sequence ID" value="XM_001273251.1"/>
</dbReference>
<accession>A1CD99</accession>
<evidence type="ECO:0000313" key="3">
    <source>
        <dbReference type="Proteomes" id="UP000006701"/>
    </source>
</evidence>
<keyword evidence="1" id="KW-0472">Membrane</keyword>
<gene>
    <name evidence="2" type="ORF">ACLA_005820</name>
</gene>
<sequence length="52" mass="5441">MSRSMLSQSLECFSYHAITAALAVPLASALLVNATAPRDEALSRASLAFGET</sequence>
<dbReference type="VEuPathDB" id="FungiDB:ACLA_005820"/>